<evidence type="ECO:0000313" key="1">
    <source>
        <dbReference type="EMBL" id="QTD57300.1"/>
    </source>
</evidence>
<protein>
    <recommendedName>
        <fullName evidence="3">DUF3883 domain-containing protein</fullName>
    </recommendedName>
</protein>
<keyword evidence="2" id="KW-1185">Reference proteome</keyword>
<proteinExistence type="predicted"/>
<reference evidence="1 2" key="1">
    <citation type="submission" date="2021-03" db="EMBL/GenBank/DDBJ databases">
        <title>Complete genome of Parasphingorhabdus_sp.JHSY0214.</title>
        <authorList>
            <person name="Yoo J.H."/>
            <person name="Bae J.W."/>
        </authorList>
    </citation>
    <scope>NUCLEOTIDE SEQUENCE [LARGE SCALE GENOMIC DNA]</scope>
    <source>
        <strain evidence="1 2">JHSY0214</strain>
    </source>
</reference>
<sequence>MRTKPEITPDINIEAILKEMEPPTLPCELYNKVPKLQTFISGLDKSHSLSILGGLQTLPEFQANTVRLDWAMRLVAADANGTRRLKRTDWDRFLNSLLGKSGVNRLEDPIEDFFVAPILTSKGEFSAILSCWQNPTYHAEQLIEAFSQLPDGGPKEDILASTFAILSLSDALVQRAGLDRRMLGSGQPANKLKVPSQRWLNTLPSVVRFTWAEVKELIPDSDLLLPYILPSEEAHQIADHPVGNALIDYKPLLASEDGITVFAPGAITTAIRGLLINTAVTHRMGRKLQKSLNDQNAKNVKLAGLEDLVEAPDMPVGELLIRQSVKEISAGRYVHTVLAVDGFNTWADEGFSGTTAYENRFADAVFDGARFAKKAAENRPGFKEGLTLLLLGGWGQGRALEFEVPEDLRGWQIEYIEPSEAALFAGLDDAKLSDLWRIWRLARVVHGMGFELHNPSGFLNLFQWWRESDHAFIPEHELEMVPPCNINFGSDRLLEARKEAVPAIDRRVIDHPDGKLREVMRVDPRSTFSRLEDIYASVDDLEQGKLLGAVLAGSAPVWVSRKVVGPRSLDEYENWRTILRWLELLIAQFEDQFPAFSGQPVLIEIDVEWPDASDLANGLKADALPGTTEITANADTFTAQLRILRDWHGALNHEDNRAERFLAEQLLSCVAQSRGIEVTTADIRELVNVAIGSNDVRWRHAFVVERPIETMRASGLLDDRFRPVPTSAAALIKCCSAFSVADAKPGQKITGADECYSFLAELHSELLMTLCNAIAQFDREAMVVAALDQYQAALVEERSWSMTARALQAIHGLEEDRKASFERRGEINSVIRGCSILAEIAASHASTDGGLAVGEMDLDEFQAAAIQVFSIADMIPALRGGQIAPEIAISPTGHILLDYEFHDTALGSTVRVLHSKDRVEHSNAYAKFFAKREAEPQPVEQQALFDALQSEFGVPAGTFLELGYLLADLAIERRQSTFTILRSELIGWLDGREVEGQPNFKNLVDRLTLASRPNWQSLPEGTSERDFDIARFDRRHSLIGRPLVALNADPDPLIAVAPALVERAARHNIGGASAGGLQGEFWVSKQMRSYVGGAGERLGMEFNERVAEAIGALGLSASASVKPSACLNQKATDTLKRLGDIDVLAFTPDGRRAWVIEVKDIKLCRTLSETAKRLSEYRGLPLANGKPDNLLRHLNRVEYVRENAADLAKRNKLPAVPEVHGLVVVDVPQPMTFVTASDSPDARFVTVDALEEVDWSAGEATS</sequence>
<evidence type="ECO:0008006" key="3">
    <source>
        <dbReference type="Google" id="ProtNLM"/>
    </source>
</evidence>
<accession>A0ABX7TA60</accession>
<evidence type="ECO:0000313" key="2">
    <source>
        <dbReference type="Proteomes" id="UP000663923"/>
    </source>
</evidence>
<name>A0ABX7TA60_9SPHN</name>
<organism evidence="1 2">
    <name type="scientific">Parasphingorhabdus cellanae</name>
    <dbReference type="NCBI Taxonomy" id="2806553"/>
    <lineage>
        <taxon>Bacteria</taxon>
        <taxon>Pseudomonadati</taxon>
        <taxon>Pseudomonadota</taxon>
        <taxon>Alphaproteobacteria</taxon>
        <taxon>Sphingomonadales</taxon>
        <taxon>Sphingomonadaceae</taxon>
        <taxon>Parasphingorhabdus</taxon>
    </lineage>
</organism>
<dbReference type="Proteomes" id="UP000663923">
    <property type="component" value="Chromosome"/>
</dbReference>
<dbReference type="RefSeq" id="WP_207989656.1">
    <property type="nucleotide sequence ID" value="NZ_CP071794.1"/>
</dbReference>
<dbReference type="EMBL" id="CP071794">
    <property type="protein sequence ID" value="QTD57300.1"/>
    <property type="molecule type" value="Genomic_DNA"/>
</dbReference>
<gene>
    <name evidence="1" type="ORF">J4G78_07150</name>
</gene>